<dbReference type="OrthoDB" id="5984937at2759"/>
<feature type="domain" description="SWIM-type" evidence="3">
    <location>
        <begin position="588"/>
        <end position="624"/>
    </location>
</feature>
<dbReference type="InParanoid" id="A0A7M7HCF8"/>
<evidence type="ECO:0000256" key="1">
    <source>
        <dbReference type="PROSITE-ProRule" id="PRU00325"/>
    </source>
</evidence>
<reference evidence="5" key="1">
    <citation type="submission" date="2015-02" db="EMBL/GenBank/DDBJ databases">
        <title>Genome sequencing for Strongylocentrotus purpuratus.</title>
        <authorList>
            <person name="Murali S."/>
            <person name="Liu Y."/>
            <person name="Vee V."/>
            <person name="English A."/>
            <person name="Wang M."/>
            <person name="Skinner E."/>
            <person name="Han Y."/>
            <person name="Muzny D.M."/>
            <person name="Worley K.C."/>
            <person name="Gibbs R.A."/>
        </authorList>
    </citation>
    <scope>NUCLEOTIDE SEQUENCE</scope>
</reference>
<dbReference type="KEGG" id="spu:105437646"/>
<organism evidence="4 5">
    <name type="scientific">Strongylocentrotus purpuratus</name>
    <name type="common">Purple sea urchin</name>
    <dbReference type="NCBI Taxonomy" id="7668"/>
    <lineage>
        <taxon>Eukaryota</taxon>
        <taxon>Metazoa</taxon>
        <taxon>Echinodermata</taxon>
        <taxon>Eleutherozoa</taxon>
        <taxon>Echinozoa</taxon>
        <taxon>Echinoidea</taxon>
        <taxon>Euechinoidea</taxon>
        <taxon>Echinacea</taxon>
        <taxon>Camarodonta</taxon>
        <taxon>Echinidea</taxon>
        <taxon>Strongylocentrotidae</taxon>
        <taxon>Strongylocentrotus</taxon>
    </lineage>
</organism>
<evidence type="ECO:0000259" key="3">
    <source>
        <dbReference type="PROSITE" id="PS50966"/>
    </source>
</evidence>
<dbReference type="InterPro" id="IPR007527">
    <property type="entry name" value="Znf_SWIM"/>
</dbReference>
<name>A0A7M7HCF8_STRPU</name>
<dbReference type="RefSeq" id="XP_011662788.2">
    <property type="nucleotide sequence ID" value="XM_011664486.2"/>
</dbReference>
<feature type="compositionally biased region" description="Basic and acidic residues" evidence="2">
    <location>
        <begin position="97"/>
        <end position="107"/>
    </location>
</feature>
<evidence type="ECO:0000313" key="5">
    <source>
        <dbReference type="Proteomes" id="UP000007110"/>
    </source>
</evidence>
<dbReference type="PROSITE" id="PS50966">
    <property type="entry name" value="ZF_SWIM"/>
    <property type="match status" value="1"/>
</dbReference>
<keyword evidence="1" id="KW-0862">Zinc</keyword>
<dbReference type="Pfam" id="PF04434">
    <property type="entry name" value="SWIM"/>
    <property type="match status" value="1"/>
</dbReference>
<dbReference type="PANTHER" id="PTHR47456">
    <property type="entry name" value="PHD-TYPE DOMAIN-CONTAINING PROTEIN"/>
    <property type="match status" value="1"/>
</dbReference>
<feature type="region of interest" description="Disordered" evidence="2">
    <location>
        <begin position="97"/>
        <end position="119"/>
    </location>
</feature>
<keyword evidence="1" id="KW-0479">Metal-binding</keyword>
<dbReference type="Pfam" id="PF15299">
    <property type="entry name" value="ALS2CR8"/>
    <property type="match status" value="1"/>
</dbReference>
<evidence type="ECO:0000256" key="2">
    <source>
        <dbReference type="SAM" id="MobiDB-lite"/>
    </source>
</evidence>
<keyword evidence="1" id="KW-0863">Zinc-finger</keyword>
<sequence>MANPVFFPDLETLKQGIEELEESSRVKFVVLNKDKAFGKGYNFAEKSSFRLRWEYDEDQHPCKIPFTGVPFIAVGRKTMECHQGKDRNIRQKEKYAIQAEKSRDSNSKKRKKQMVSQRTKKVSCPAAIIIIQITRLQDIKVKENKEWTKRMAAAEFRKMLSKGHKPQQRSEFYALFPKDQDHKGHPIRNEAAGLREPTIPEVVERVRSLTRGGIVKVSEMKQHIVNFLHKELHVTDTLRRRYMPTNTDISNIMASVKRKANQDPDSMTEFINMMRKRYPSDLLLYRPNSSKHPLLFCYQSTWQSRLLNRYGNQFCLLDATHRVVGGSKYLFLLYVRTNVAYVAVGAFIIEAEESAKIQEALDIFAKWNPNWIPSNFAVDVADVQAVQSCFQDCTVSLSHVHCERAWGELISKNPQLKKEIVLPLLRRIAHAETIGKYEELMSQLLNNTDMKESSVLSSYWQPQAKRWVRCFQEESFYLTVHAAGGFDKQNEVLKYDIIKPYSNGSIKDLVAGLINNFFPESYRKYLERNARSSAGYSHSNAQIPKFLLNRPRPIVRHIEDRMQNDISKESIMDHGNGIFVIQQANACNTLRFGEENIMPHCTCRDWQIHLLPCKHFCAVFIHFPSWQWENLSAVYHNNPIFALDDAFIVTMDTHPLEESGGGAKDTRRKQALQECMDTTKAINAAVKRLQDTSHIMSVNKKLRSLLEDIQSSSLDQSSDVDHAGN</sequence>
<dbReference type="OMA" id="IQMERRI"/>
<keyword evidence="5" id="KW-1185">Reference proteome</keyword>
<dbReference type="EnsemblMetazoa" id="XM_011664486">
    <property type="protein sequence ID" value="XP_011662788"/>
    <property type="gene ID" value="LOC105437646"/>
</dbReference>
<dbReference type="AlphaFoldDB" id="A0A7M7HCF8"/>
<evidence type="ECO:0000313" key="4">
    <source>
        <dbReference type="EnsemblMetazoa" id="XP_011662788"/>
    </source>
</evidence>
<reference evidence="4" key="2">
    <citation type="submission" date="2021-01" db="UniProtKB">
        <authorList>
            <consortium name="EnsemblMetazoa"/>
        </authorList>
    </citation>
    <scope>IDENTIFICATION</scope>
</reference>
<feature type="compositionally biased region" description="Basic residues" evidence="2">
    <location>
        <begin position="108"/>
        <end position="119"/>
    </location>
</feature>
<dbReference type="GO" id="GO:0008270">
    <property type="term" value="F:zinc ion binding"/>
    <property type="evidence" value="ECO:0007669"/>
    <property type="project" value="UniProtKB-KW"/>
</dbReference>
<protein>
    <recommendedName>
        <fullName evidence="3">SWIM-type domain-containing protein</fullName>
    </recommendedName>
</protein>
<dbReference type="Proteomes" id="UP000007110">
    <property type="component" value="Unassembled WGS sequence"/>
</dbReference>
<accession>A0A7M7HCF8</accession>
<dbReference type="PANTHER" id="PTHR47456:SF4">
    <property type="entry name" value="SWIM-TYPE DOMAIN-CONTAINING PROTEIN"/>
    <property type="match status" value="1"/>
</dbReference>
<proteinExistence type="predicted"/>
<dbReference type="GeneID" id="105437646"/>
<dbReference type="GO" id="GO:0003700">
    <property type="term" value="F:DNA-binding transcription factor activity"/>
    <property type="evidence" value="ECO:0007669"/>
    <property type="project" value="InterPro"/>
</dbReference>
<dbReference type="InterPro" id="IPR029309">
    <property type="entry name" value="CaRF"/>
</dbReference>